<dbReference type="InterPro" id="IPR006664">
    <property type="entry name" value="OMP_bac"/>
</dbReference>
<dbReference type="Gene3D" id="3.30.1330.60">
    <property type="entry name" value="OmpA-like domain"/>
    <property type="match status" value="1"/>
</dbReference>
<evidence type="ECO:0000313" key="7">
    <source>
        <dbReference type="Proteomes" id="UP001204579"/>
    </source>
</evidence>
<feature type="domain" description="DUF3868" evidence="5">
    <location>
        <begin position="13"/>
        <end position="103"/>
    </location>
</feature>
<comment type="subcellular location">
    <subcellularLocation>
        <location evidence="1">Membrane</location>
    </subcellularLocation>
</comment>
<dbReference type="InterPro" id="IPR036737">
    <property type="entry name" value="OmpA-like_sf"/>
</dbReference>
<proteinExistence type="predicted"/>
<keyword evidence="7" id="KW-1185">Reference proteome</keyword>
<dbReference type="GO" id="GO:0016020">
    <property type="term" value="C:membrane"/>
    <property type="evidence" value="ECO:0007669"/>
    <property type="project" value="UniProtKB-SubCell"/>
</dbReference>
<dbReference type="InterPro" id="IPR011990">
    <property type="entry name" value="TPR-like_helical_dom_sf"/>
</dbReference>
<evidence type="ECO:0000259" key="4">
    <source>
        <dbReference type="Pfam" id="PF00691"/>
    </source>
</evidence>
<protein>
    <submittedName>
        <fullName evidence="6">DUF3868 domain-containing protein</fullName>
    </submittedName>
</protein>
<evidence type="ECO:0000259" key="5">
    <source>
        <dbReference type="Pfam" id="PF12984"/>
    </source>
</evidence>
<keyword evidence="2" id="KW-0472">Membrane</keyword>
<evidence type="ECO:0000256" key="1">
    <source>
        <dbReference type="ARBA" id="ARBA00004370"/>
    </source>
</evidence>
<dbReference type="Pfam" id="PF12984">
    <property type="entry name" value="DUF3868"/>
    <property type="match status" value="1"/>
</dbReference>
<dbReference type="Proteomes" id="UP001204579">
    <property type="component" value="Unassembled WGS sequence"/>
</dbReference>
<dbReference type="PROSITE" id="PS51257">
    <property type="entry name" value="PROKAR_LIPOPROTEIN"/>
    <property type="match status" value="1"/>
</dbReference>
<evidence type="ECO:0000256" key="3">
    <source>
        <dbReference type="SAM" id="SignalP"/>
    </source>
</evidence>
<dbReference type="EMBL" id="JANRHJ010000014">
    <property type="protein sequence ID" value="MCR8874765.1"/>
    <property type="molecule type" value="Genomic_DNA"/>
</dbReference>
<evidence type="ECO:0000256" key="2">
    <source>
        <dbReference type="ARBA" id="ARBA00023136"/>
    </source>
</evidence>
<organism evidence="6 7">
    <name type="scientific">Phocaeicola barnesiae</name>
    <dbReference type="NCBI Taxonomy" id="376804"/>
    <lineage>
        <taxon>Bacteria</taxon>
        <taxon>Pseudomonadati</taxon>
        <taxon>Bacteroidota</taxon>
        <taxon>Bacteroidia</taxon>
        <taxon>Bacteroidales</taxon>
        <taxon>Bacteroidaceae</taxon>
        <taxon>Phocaeicola</taxon>
    </lineage>
</organism>
<dbReference type="PRINTS" id="PR01021">
    <property type="entry name" value="OMPADOMAIN"/>
</dbReference>
<dbReference type="SUPFAM" id="SSF103088">
    <property type="entry name" value="OmpA-like"/>
    <property type="match status" value="1"/>
</dbReference>
<reference evidence="6 7" key="1">
    <citation type="submission" date="2022-08" db="EMBL/GenBank/DDBJ databases">
        <authorList>
            <person name="Zeman M."/>
            <person name="Kubasova T."/>
        </authorList>
    </citation>
    <scope>NUCLEOTIDE SEQUENCE [LARGE SCALE GENOMIC DNA]</scope>
    <source>
        <strain evidence="6 7">ET62</strain>
    </source>
</reference>
<dbReference type="InterPro" id="IPR006665">
    <property type="entry name" value="OmpA-like"/>
</dbReference>
<evidence type="ECO:0000313" key="6">
    <source>
        <dbReference type="EMBL" id="MCR8874765.1"/>
    </source>
</evidence>
<accession>A0AAW5N7E3</accession>
<dbReference type="SUPFAM" id="SSF48452">
    <property type="entry name" value="TPR-like"/>
    <property type="match status" value="1"/>
</dbReference>
<sequence>MKKTILLAGWLLAACPAAFAQTHYLENLKLENQQVSKTGSRVTVSADIVLDEMELNRQQSVRLVPVLVSADGTRQQELVPVLIEGKVRSKVTDRKLALGELQEEEGMIRLKRANGEEQTVAYQAETSFAPWMVNGRLEVRGYVTGCAACSEGDEVMAAGSILPYSEPTFTMAPAMQPAEEEVKRRAENKSARLEYRRDSYAVLPEYRTNRAELDSVQRSFALLKDNPNLTVTAIYITGYASPEGSMAYNEKLSQRRAQTFADYVQKHNKDLPKDLWHVSWKGEDWDGFVAQVEQAEGWPARAKVQEAIAQCNDNIDACEWKIRQQLSADDYRYLIDELYAPLRRNDYRIEYTVRNFTPEEARQMLEVRPDLLSAAEMQRVADSYGRNTDAYRKALDTALRTYPDNVALRYNVALAAVDAGRYTKVIALLKDTQDGASLNLLGVAHYKSGDKRQAEQAFRRAVQAGYAPAEESAAKVKEALELLGK</sequence>
<keyword evidence="3" id="KW-0732">Signal</keyword>
<gene>
    <name evidence="6" type="ORF">NW209_12215</name>
</gene>
<feature type="chain" id="PRO_5043610753" evidence="3">
    <location>
        <begin position="21"/>
        <end position="485"/>
    </location>
</feature>
<dbReference type="AlphaFoldDB" id="A0AAW5N7E3"/>
<feature type="signal peptide" evidence="3">
    <location>
        <begin position="1"/>
        <end position="20"/>
    </location>
</feature>
<dbReference type="Pfam" id="PF00691">
    <property type="entry name" value="OmpA"/>
    <property type="match status" value="1"/>
</dbReference>
<dbReference type="InterPro" id="IPR024480">
    <property type="entry name" value="DUF3868"/>
</dbReference>
<feature type="domain" description="OmpA-like" evidence="4">
    <location>
        <begin position="215"/>
        <end position="283"/>
    </location>
</feature>
<comment type="caution">
    <text evidence="6">The sequence shown here is derived from an EMBL/GenBank/DDBJ whole genome shotgun (WGS) entry which is preliminary data.</text>
</comment>
<name>A0AAW5N7E3_9BACT</name>
<dbReference type="Gene3D" id="1.25.40.10">
    <property type="entry name" value="Tetratricopeptide repeat domain"/>
    <property type="match status" value="1"/>
</dbReference>
<dbReference type="RefSeq" id="WP_258336082.1">
    <property type="nucleotide sequence ID" value="NZ_JANRHJ010000014.1"/>
</dbReference>